<dbReference type="Proteomes" id="UP000324974">
    <property type="component" value="Chromosome"/>
</dbReference>
<accession>A0A5C1AFN3</accession>
<feature type="domain" description="Terminase large subunit-like ATPase" evidence="1">
    <location>
        <begin position="54"/>
        <end position="139"/>
    </location>
</feature>
<dbReference type="SUPFAM" id="SSF53756">
    <property type="entry name" value="UDP-Glycosyltransferase/glycogen phosphorylase"/>
    <property type="match status" value="1"/>
</dbReference>
<name>A0A5C1AFN3_9BACT</name>
<dbReference type="PANTHER" id="PTHR41287:SF1">
    <property type="entry name" value="PROTEIN YMFN"/>
    <property type="match status" value="1"/>
</dbReference>
<keyword evidence="3" id="KW-1185">Reference proteome</keyword>
<dbReference type="InterPro" id="IPR005021">
    <property type="entry name" value="Terminase_largesu-like"/>
</dbReference>
<evidence type="ECO:0000313" key="2">
    <source>
        <dbReference type="EMBL" id="QEL15798.1"/>
    </source>
</evidence>
<dbReference type="InterPro" id="IPR046461">
    <property type="entry name" value="TerL_ATPase"/>
</dbReference>
<dbReference type="InterPro" id="IPR027417">
    <property type="entry name" value="P-loop_NTPase"/>
</dbReference>
<sequence length="314" mass="36113">MKSAPPDWAIRTEADRLALAQGYYWDQSKANSIVKFANTCFRSQYIRGKFSLLEWQKRLLQSLWGWRHPTGARRFRMANLHASKKNGKTLLTAIVATFELFCSDSPSSLTLCSAASKENASQIFSECAYKVERIKSLFLLQPYVRSVTFGDPVGVIADGWRDHWKQGLNLTDQQAEFMNTGHPDRETPWLTVDEPNHVADVIVHRSPRYHSRWFPWKKIVREYKDKVVFVGSREEHAAFEKEFGAVPYHETPTLLDLARVIAGAKVFVGNQSSPRWIAEGLKKHVHVEQDRGRRGNTHWQRAGARYDADKLWAI</sequence>
<dbReference type="Pfam" id="PF03354">
    <property type="entry name" value="TerL_ATPase"/>
    <property type="match status" value="1"/>
</dbReference>
<dbReference type="KEGG" id="lrs:PX52LOC_02734"/>
<evidence type="ECO:0000259" key="1">
    <source>
        <dbReference type="Pfam" id="PF03354"/>
    </source>
</evidence>
<dbReference type="Gene3D" id="3.40.50.2000">
    <property type="entry name" value="Glycogen Phosphorylase B"/>
    <property type="match status" value="1"/>
</dbReference>
<dbReference type="EMBL" id="CP042425">
    <property type="protein sequence ID" value="QEL15798.1"/>
    <property type="molecule type" value="Genomic_DNA"/>
</dbReference>
<evidence type="ECO:0000313" key="3">
    <source>
        <dbReference type="Proteomes" id="UP000324974"/>
    </source>
</evidence>
<dbReference type="Gene3D" id="3.40.50.300">
    <property type="entry name" value="P-loop containing nucleotide triphosphate hydrolases"/>
    <property type="match status" value="1"/>
</dbReference>
<reference evidence="3" key="1">
    <citation type="submission" date="2019-08" db="EMBL/GenBank/DDBJ databases">
        <title>Limnoglobus roseus gen. nov., sp. nov., a novel freshwater planctomycete with a giant genome from the family Gemmataceae.</title>
        <authorList>
            <person name="Kulichevskaya I.S."/>
            <person name="Naumoff D.G."/>
            <person name="Miroshnikov K."/>
            <person name="Ivanova A."/>
            <person name="Philippov D.A."/>
            <person name="Hakobyan A."/>
            <person name="Rijpstra I.C."/>
            <person name="Sinninghe Damste J.S."/>
            <person name="Liesack W."/>
            <person name="Dedysh S.N."/>
        </authorList>
    </citation>
    <scope>NUCLEOTIDE SEQUENCE [LARGE SCALE GENOMIC DNA]</scope>
    <source>
        <strain evidence="3">PX52</strain>
    </source>
</reference>
<protein>
    <submittedName>
        <fullName evidence="2">Terminase large subunit</fullName>
    </submittedName>
</protein>
<organism evidence="2 3">
    <name type="scientific">Limnoglobus roseus</name>
    <dbReference type="NCBI Taxonomy" id="2598579"/>
    <lineage>
        <taxon>Bacteria</taxon>
        <taxon>Pseudomonadati</taxon>
        <taxon>Planctomycetota</taxon>
        <taxon>Planctomycetia</taxon>
        <taxon>Gemmatales</taxon>
        <taxon>Gemmataceae</taxon>
        <taxon>Limnoglobus</taxon>
    </lineage>
</organism>
<proteinExistence type="predicted"/>
<dbReference type="OrthoDB" id="9760250at2"/>
<dbReference type="PANTHER" id="PTHR41287">
    <property type="match status" value="1"/>
</dbReference>
<dbReference type="AlphaFoldDB" id="A0A5C1AFN3"/>
<gene>
    <name evidence="2" type="ORF">PX52LOC_02734</name>
</gene>